<reference evidence="7 8" key="2">
    <citation type="submission" date="2015-01" db="EMBL/GenBank/DDBJ databases">
        <authorList>
            <person name="Aslett A.Martin."/>
            <person name="De Silva Nishadi"/>
        </authorList>
    </citation>
    <scope>NUCLEOTIDE SEQUENCE [LARGE SCALE GENOMIC DNA]</scope>
    <source>
        <strain evidence="5 7">R28058</strain>
        <strain evidence="8">UMC4404</strain>
    </source>
</reference>
<dbReference type="RefSeq" id="WP_021124557.1">
    <property type="nucleotide sequence ID" value="NZ_BDJI01000002.1"/>
</dbReference>
<dbReference type="OrthoDB" id="9811076at2"/>
<organism evidence="5 7">
    <name type="scientific">Paraclostridium sordellii</name>
    <name type="common">Clostridium sordellii</name>
    <dbReference type="NCBI Taxonomy" id="1505"/>
    <lineage>
        <taxon>Bacteria</taxon>
        <taxon>Bacillati</taxon>
        <taxon>Bacillota</taxon>
        <taxon>Clostridia</taxon>
        <taxon>Peptostreptococcales</taxon>
        <taxon>Peptostreptococcaceae</taxon>
        <taxon>Paraclostridium</taxon>
    </lineage>
</organism>
<dbReference type="InterPro" id="IPR052713">
    <property type="entry name" value="FeoA"/>
</dbReference>
<dbReference type="Proteomes" id="UP000049127">
    <property type="component" value="Unassembled WGS sequence"/>
</dbReference>
<dbReference type="PANTHER" id="PTHR42954:SF2">
    <property type="entry name" value="FE(2+) TRANSPORT PROTEIN A"/>
    <property type="match status" value="1"/>
</dbReference>
<dbReference type="EMBL" id="LN679998">
    <property type="protein sequence ID" value="CEJ74431.1"/>
    <property type="molecule type" value="Genomic_DNA"/>
</dbReference>
<dbReference type="GeneID" id="97538148"/>
<dbReference type="Proteomes" id="UP000032811">
    <property type="component" value="Chromosome 1"/>
</dbReference>
<evidence type="ECO:0000313" key="8">
    <source>
        <dbReference type="Proteomes" id="UP000049685"/>
    </source>
</evidence>
<keyword evidence="6" id="KW-1185">Reference proteome</keyword>
<dbReference type="Gene3D" id="2.30.30.90">
    <property type="match status" value="1"/>
</dbReference>
<name>A0A0A1S2C7_PARSO</name>
<dbReference type="eggNOG" id="COG1918">
    <property type="taxonomic scope" value="Bacteria"/>
</dbReference>
<dbReference type="Proteomes" id="UP000049685">
    <property type="component" value="Unassembled WGS sequence"/>
</dbReference>
<protein>
    <submittedName>
        <fullName evidence="5">Ferrous iron transport protein</fullName>
    </submittedName>
</protein>
<dbReference type="KEGG" id="psor:RSJ16_12775"/>
<dbReference type="InterPro" id="IPR008988">
    <property type="entry name" value="Transcriptional_repressor_C"/>
</dbReference>
<evidence type="ECO:0000313" key="6">
    <source>
        <dbReference type="Proteomes" id="UP000032811"/>
    </source>
</evidence>
<dbReference type="Pfam" id="PF04023">
    <property type="entry name" value="FeoA"/>
    <property type="match status" value="1"/>
</dbReference>
<proteinExistence type="predicted"/>
<keyword evidence="1" id="KW-0408">Iron</keyword>
<evidence type="ECO:0000313" key="5">
    <source>
        <dbReference type="EMBL" id="CEQ04296.1"/>
    </source>
</evidence>
<dbReference type="EMBL" id="CDNY01000024">
    <property type="protein sequence ID" value="CEN31740.1"/>
    <property type="molecule type" value="Genomic_DNA"/>
</dbReference>
<dbReference type="PANTHER" id="PTHR42954">
    <property type="entry name" value="FE(2+) TRANSPORT PROTEIN A"/>
    <property type="match status" value="1"/>
</dbReference>
<dbReference type="AlphaFoldDB" id="A0A0A1S2C7"/>
<dbReference type="InterPro" id="IPR007167">
    <property type="entry name" value="Fe-transptr_FeoA-like"/>
</dbReference>
<reference evidence="3 6" key="1">
    <citation type="submission" date="2014-11" db="EMBL/GenBank/DDBJ databases">
        <authorList>
            <person name="Aslett M.A."/>
            <person name="De Silva N."/>
        </authorList>
    </citation>
    <scope>NUCLEOTIDE SEQUENCE [LARGE SCALE GENOMIC DNA]</scope>
    <source>
        <strain evidence="3 6">ATCC9714</strain>
        <strain evidence="4">UMC4404</strain>
    </source>
</reference>
<sequence length="75" mass="8338">MVKLTDVDVCSTVRVEGLLSEGYLRERMLALGLTNGALVDVLRKGPKNNLTVYNIRGAMIALRKEESEKIIVSYL</sequence>
<dbReference type="GO" id="GO:0046914">
    <property type="term" value="F:transition metal ion binding"/>
    <property type="evidence" value="ECO:0007669"/>
    <property type="project" value="InterPro"/>
</dbReference>
<evidence type="ECO:0000313" key="7">
    <source>
        <dbReference type="Proteomes" id="UP000049127"/>
    </source>
</evidence>
<evidence type="ECO:0000313" key="3">
    <source>
        <dbReference type="EMBL" id="CEJ74431.1"/>
    </source>
</evidence>
<evidence type="ECO:0000313" key="4">
    <source>
        <dbReference type="EMBL" id="CEN31740.1"/>
    </source>
</evidence>
<feature type="domain" description="Ferrous iron transporter FeoA-like" evidence="2">
    <location>
        <begin position="2"/>
        <end position="74"/>
    </location>
</feature>
<evidence type="ECO:0000256" key="1">
    <source>
        <dbReference type="ARBA" id="ARBA00023004"/>
    </source>
</evidence>
<evidence type="ECO:0000259" key="2">
    <source>
        <dbReference type="SMART" id="SM00899"/>
    </source>
</evidence>
<dbReference type="EMBL" id="CEKZ01000003">
    <property type="protein sequence ID" value="CEQ04296.1"/>
    <property type="molecule type" value="Genomic_DNA"/>
</dbReference>
<dbReference type="PATRIC" id="fig|1505.7.peg.2250"/>
<dbReference type="SUPFAM" id="SSF50037">
    <property type="entry name" value="C-terminal domain of transcriptional repressors"/>
    <property type="match status" value="1"/>
</dbReference>
<dbReference type="InterPro" id="IPR038157">
    <property type="entry name" value="FeoA_core_dom"/>
</dbReference>
<gene>
    <name evidence="5" type="primary">feoA_2</name>
    <name evidence="3" type="synonym">feoA</name>
    <name evidence="4" type="synonym">feoA_1</name>
    <name evidence="3" type="ORF">ATCC9714_23191</name>
    <name evidence="5" type="ORF">R28058_20291</name>
    <name evidence="4" type="ORF">UMC4404_23231</name>
</gene>
<accession>A0A0A1S2C7</accession>
<dbReference type="SMART" id="SM00899">
    <property type="entry name" value="FeoA"/>
    <property type="match status" value="1"/>
</dbReference>